<evidence type="ECO:0000256" key="2">
    <source>
        <dbReference type="ARBA" id="ARBA00009142"/>
    </source>
</evidence>
<feature type="transmembrane region" description="Helical" evidence="8">
    <location>
        <begin position="175"/>
        <end position="199"/>
    </location>
</feature>
<keyword evidence="6 8" id="KW-1133">Transmembrane helix</keyword>
<sequence length="254" mass="27934">MEFLHLPEGLLHGRTEYLLFYTCAVLIGMSKTGIHGVGTLSVPILAYLFGAKASTGVLLPILCIADVMAVVYYRRELRLKNIFGLLPWTVLGLILALVVGNHIAPSSFRALMAVCILLGLVVLVWSERKSNIESVTSSKYYSPFFGLLVGFATMIGNAAGPIVTVYLLSMRLNKIAFVSTGAWFVMTVNFIKMPLQIWVWDNLDLPTLLLGLTTIPFIAVGALIGIKLVKILPEKEFRQAMIILTVVATLMLLY</sequence>
<keyword evidence="4 8" id="KW-1003">Cell membrane</keyword>
<gene>
    <name evidence="9" type="ORF">GCM10023091_21110</name>
</gene>
<keyword evidence="10" id="KW-1185">Reference proteome</keyword>
<dbReference type="Proteomes" id="UP001501508">
    <property type="component" value="Unassembled WGS sequence"/>
</dbReference>
<feature type="transmembrane region" description="Helical" evidence="8">
    <location>
        <begin position="79"/>
        <end position="100"/>
    </location>
</feature>
<evidence type="ECO:0000256" key="7">
    <source>
        <dbReference type="ARBA" id="ARBA00023136"/>
    </source>
</evidence>
<accession>A0ABP8M070</accession>
<evidence type="ECO:0000256" key="8">
    <source>
        <dbReference type="RuleBase" id="RU363041"/>
    </source>
</evidence>
<feature type="transmembrane region" description="Helical" evidence="8">
    <location>
        <begin position="145"/>
        <end position="168"/>
    </location>
</feature>
<evidence type="ECO:0000256" key="5">
    <source>
        <dbReference type="ARBA" id="ARBA00022692"/>
    </source>
</evidence>
<dbReference type="RefSeq" id="WP_345028671.1">
    <property type="nucleotide sequence ID" value="NZ_BAABEY010000020.1"/>
</dbReference>
<dbReference type="InterPro" id="IPR002781">
    <property type="entry name" value="TM_pro_TauE-like"/>
</dbReference>
<proteinExistence type="inferred from homology"/>
<name>A0ABP8M070_9BACT</name>
<evidence type="ECO:0000256" key="1">
    <source>
        <dbReference type="ARBA" id="ARBA00004651"/>
    </source>
</evidence>
<dbReference type="PANTHER" id="PTHR30269">
    <property type="entry name" value="TRANSMEMBRANE PROTEIN YFCA"/>
    <property type="match status" value="1"/>
</dbReference>
<feature type="transmembrane region" description="Helical" evidence="8">
    <location>
        <begin position="18"/>
        <end position="49"/>
    </location>
</feature>
<feature type="transmembrane region" description="Helical" evidence="8">
    <location>
        <begin position="205"/>
        <end position="225"/>
    </location>
</feature>
<evidence type="ECO:0000256" key="3">
    <source>
        <dbReference type="ARBA" id="ARBA00022448"/>
    </source>
</evidence>
<evidence type="ECO:0000256" key="6">
    <source>
        <dbReference type="ARBA" id="ARBA00022989"/>
    </source>
</evidence>
<protein>
    <recommendedName>
        <fullName evidence="8">Probable membrane transporter protein</fullName>
    </recommendedName>
</protein>
<organism evidence="9 10">
    <name type="scientific">Ravibacter arvi</name>
    <dbReference type="NCBI Taxonomy" id="2051041"/>
    <lineage>
        <taxon>Bacteria</taxon>
        <taxon>Pseudomonadati</taxon>
        <taxon>Bacteroidota</taxon>
        <taxon>Cytophagia</taxon>
        <taxon>Cytophagales</taxon>
        <taxon>Spirosomataceae</taxon>
        <taxon>Ravibacter</taxon>
    </lineage>
</organism>
<comment type="subcellular location">
    <subcellularLocation>
        <location evidence="1 8">Cell membrane</location>
        <topology evidence="1 8">Multi-pass membrane protein</topology>
    </subcellularLocation>
</comment>
<evidence type="ECO:0000313" key="10">
    <source>
        <dbReference type="Proteomes" id="UP001501508"/>
    </source>
</evidence>
<dbReference type="InterPro" id="IPR052017">
    <property type="entry name" value="TSUP"/>
</dbReference>
<dbReference type="EMBL" id="BAABEY010000020">
    <property type="protein sequence ID" value="GAA4439227.1"/>
    <property type="molecule type" value="Genomic_DNA"/>
</dbReference>
<dbReference type="PANTHER" id="PTHR30269:SF37">
    <property type="entry name" value="MEMBRANE TRANSPORTER PROTEIN"/>
    <property type="match status" value="1"/>
</dbReference>
<keyword evidence="7 8" id="KW-0472">Membrane</keyword>
<keyword evidence="5 8" id="KW-0812">Transmembrane</keyword>
<keyword evidence="3" id="KW-0813">Transport</keyword>
<reference evidence="10" key="1">
    <citation type="journal article" date="2019" name="Int. J. Syst. Evol. Microbiol.">
        <title>The Global Catalogue of Microorganisms (GCM) 10K type strain sequencing project: providing services to taxonomists for standard genome sequencing and annotation.</title>
        <authorList>
            <consortium name="The Broad Institute Genomics Platform"/>
            <consortium name="The Broad Institute Genome Sequencing Center for Infectious Disease"/>
            <person name="Wu L."/>
            <person name="Ma J."/>
        </authorList>
    </citation>
    <scope>NUCLEOTIDE SEQUENCE [LARGE SCALE GENOMIC DNA]</scope>
    <source>
        <strain evidence="10">JCM 31920</strain>
    </source>
</reference>
<comment type="similarity">
    <text evidence="2 8">Belongs to the 4-toluene sulfonate uptake permease (TSUP) (TC 2.A.102) family.</text>
</comment>
<evidence type="ECO:0000313" key="9">
    <source>
        <dbReference type="EMBL" id="GAA4439227.1"/>
    </source>
</evidence>
<comment type="caution">
    <text evidence="9">The sequence shown here is derived from an EMBL/GenBank/DDBJ whole genome shotgun (WGS) entry which is preliminary data.</text>
</comment>
<dbReference type="Pfam" id="PF01925">
    <property type="entry name" value="TauE"/>
    <property type="match status" value="1"/>
</dbReference>
<evidence type="ECO:0000256" key="4">
    <source>
        <dbReference type="ARBA" id="ARBA00022475"/>
    </source>
</evidence>
<feature type="transmembrane region" description="Helical" evidence="8">
    <location>
        <begin position="107"/>
        <end position="125"/>
    </location>
</feature>